<accession>A0A1J0VVF8</accession>
<dbReference type="InterPro" id="IPR005545">
    <property type="entry name" value="YCII"/>
</dbReference>
<sequence length="114" mass="12278">MPIFAVHYTYTDDTAADRAIHRPEHRAWQNALVDTAMPPAGPEAVAERDHAGSRSATVLLSSGPYPDGTGALLLFRAENAAALTELLGHDPFAEKNLIEAVRVVEWLPVMGAFA</sequence>
<dbReference type="Pfam" id="PF03795">
    <property type="entry name" value="YCII"/>
    <property type="match status" value="1"/>
</dbReference>
<evidence type="ECO:0000256" key="1">
    <source>
        <dbReference type="ARBA" id="ARBA00007689"/>
    </source>
</evidence>
<gene>
    <name evidence="3" type="ORF">BOX37_20915</name>
</gene>
<protein>
    <recommendedName>
        <fullName evidence="2">YCII-related domain-containing protein</fullName>
    </recommendedName>
</protein>
<dbReference type="EMBL" id="CP018082">
    <property type="protein sequence ID" value="APE35985.1"/>
    <property type="molecule type" value="Genomic_DNA"/>
</dbReference>
<dbReference type="OrthoDB" id="8968203at2"/>
<name>A0A1J0VVF8_9NOCA</name>
<proteinExistence type="inferred from homology"/>
<comment type="similarity">
    <text evidence="1">Belongs to the YciI family.</text>
</comment>
<dbReference type="Proteomes" id="UP000183810">
    <property type="component" value="Chromosome"/>
</dbReference>
<organism evidence="3 4">
    <name type="scientific">Nocardia mangyaensis</name>
    <dbReference type="NCBI Taxonomy" id="2213200"/>
    <lineage>
        <taxon>Bacteria</taxon>
        <taxon>Bacillati</taxon>
        <taxon>Actinomycetota</taxon>
        <taxon>Actinomycetes</taxon>
        <taxon>Mycobacteriales</taxon>
        <taxon>Nocardiaceae</taxon>
        <taxon>Nocardia</taxon>
    </lineage>
</organism>
<evidence type="ECO:0000313" key="3">
    <source>
        <dbReference type="EMBL" id="APE35985.1"/>
    </source>
</evidence>
<keyword evidence="4" id="KW-1185">Reference proteome</keyword>
<dbReference type="AlphaFoldDB" id="A0A1J0VVF8"/>
<evidence type="ECO:0000313" key="4">
    <source>
        <dbReference type="Proteomes" id="UP000183810"/>
    </source>
</evidence>
<dbReference type="InterPro" id="IPR011008">
    <property type="entry name" value="Dimeric_a/b-barrel"/>
</dbReference>
<dbReference type="Gene3D" id="3.30.70.1060">
    <property type="entry name" value="Dimeric alpha+beta barrel"/>
    <property type="match status" value="1"/>
</dbReference>
<dbReference type="KEGG" id="nsl:BOX37_20915"/>
<reference evidence="3" key="1">
    <citation type="submission" date="2016-11" db="EMBL/GenBank/DDBJ databases">
        <authorList>
            <person name="Jaros S."/>
            <person name="Januszkiewicz K."/>
            <person name="Wedrychowicz H."/>
        </authorList>
    </citation>
    <scope>NUCLEOTIDE SEQUENCE [LARGE SCALE GENOMIC DNA]</scope>
    <source>
        <strain evidence="3">Y48</strain>
    </source>
</reference>
<feature type="domain" description="YCII-related" evidence="2">
    <location>
        <begin position="4"/>
        <end position="106"/>
    </location>
</feature>
<dbReference type="SUPFAM" id="SSF54909">
    <property type="entry name" value="Dimeric alpha+beta barrel"/>
    <property type="match status" value="1"/>
</dbReference>
<evidence type="ECO:0000259" key="2">
    <source>
        <dbReference type="Pfam" id="PF03795"/>
    </source>
</evidence>
<dbReference type="RefSeq" id="WP_071929175.1">
    <property type="nucleotide sequence ID" value="NZ_CP018082.1"/>
</dbReference>